<comment type="similarity">
    <text evidence="1">Belongs to the RelE toxin family.</text>
</comment>
<dbReference type="PANTHER" id="PTHR33755">
    <property type="entry name" value="TOXIN PARE1-RELATED"/>
    <property type="match status" value="1"/>
</dbReference>
<evidence type="ECO:0000313" key="3">
    <source>
        <dbReference type="EMBL" id="CBX29030.1"/>
    </source>
</evidence>
<reference evidence="3" key="1">
    <citation type="journal article" date="2011" name="Environ. Microbiol.">
        <title>Genomic insights into the metabolic potential of the polycyclic aromatic hydrocarbon degrading sulfate-reducing Deltaproteobacterium N47.</title>
        <authorList>
            <person name="Bergmann F."/>
            <person name="Selesi D."/>
            <person name="Weinmaier T."/>
            <person name="Tischler P."/>
            <person name="Rattei T."/>
            <person name="Meckenstock R.U."/>
        </authorList>
    </citation>
    <scope>NUCLEOTIDE SEQUENCE</scope>
</reference>
<protein>
    <recommendedName>
        <fullName evidence="4">Plasmid stabilization system</fullName>
    </recommendedName>
</protein>
<organism evidence="3">
    <name type="scientific">uncultured Desulfobacterium sp</name>
    <dbReference type="NCBI Taxonomy" id="201089"/>
    <lineage>
        <taxon>Bacteria</taxon>
        <taxon>Pseudomonadati</taxon>
        <taxon>Thermodesulfobacteriota</taxon>
        <taxon>Desulfobacteria</taxon>
        <taxon>Desulfobacterales</taxon>
        <taxon>Desulfobacteriaceae</taxon>
        <taxon>Desulfobacterium</taxon>
        <taxon>environmental samples</taxon>
    </lineage>
</organism>
<dbReference type="AlphaFoldDB" id="E1YEN6"/>
<gene>
    <name evidence="3" type="ORF">N47_J00110</name>
</gene>
<keyword evidence="2" id="KW-1277">Toxin-antitoxin system</keyword>
<dbReference type="Gene3D" id="3.30.2310.20">
    <property type="entry name" value="RelE-like"/>
    <property type="match status" value="1"/>
</dbReference>
<dbReference type="EMBL" id="FR695872">
    <property type="protein sequence ID" value="CBX29030.1"/>
    <property type="molecule type" value="Genomic_DNA"/>
</dbReference>
<proteinExistence type="inferred from homology"/>
<dbReference type="PANTHER" id="PTHR33755:SF5">
    <property type="entry name" value="TYPE II TOXIN-ANTITOXIN SYSTEM RELE_PARE FAMILY TOXIN"/>
    <property type="match status" value="1"/>
</dbReference>
<name>E1YEN6_9BACT</name>
<dbReference type="InterPro" id="IPR051803">
    <property type="entry name" value="TA_system_RelE-like_toxin"/>
</dbReference>
<accession>E1YEN6</accession>
<evidence type="ECO:0008006" key="4">
    <source>
        <dbReference type="Google" id="ProtNLM"/>
    </source>
</evidence>
<dbReference type="InterPro" id="IPR035093">
    <property type="entry name" value="RelE/ParE_toxin_dom_sf"/>
</dbReference>
<evidence type="ECO:0000256" key="1">
    <source>
        <dbReference type="ARBA" id="ARBA00006226"/>
    </source>
</evidence>
<evidence type="ECO:0000256" key="2">
    <source>
        <dbReference type="ARBA" id="ARBA00022649"/>
    </source>
</evidence>
<sequence>MAFKLIWSPTAKLDLKDIAAFIAEDSSTVAERFIGSLFHAVERLADFPESGRIVPEFNDPAIREVIRKPCRIVYRVQRGKHIIEIARIWHGARGKPDI</sequence>
<dbReference type="Pfam" id="PF05016">
    <property type="entry name" value="ParE_toxin"/>
    <property type="match status" value="1"/>
</dbReference>
<dbReference type="InterPro" id="IPR007712">
    <property type="entry name" value="RelE/ParE_toxin"/>
</dbReference>
<dbReference type="SUPFAM" id="SSF143011">
    <property type="entry name" value="RelE-like"/>
    <property type="match status" value="1"/>
</dbReference>